<proteinExistence type="predicted"/>
<dbReference type="GO" id="GO:0030154">
    <property type="term" value="P:cell differentiation"/>
    <property type="evidence" value="ECO:0007669"/>
    <property type="project" value="TreeGrafter"/>
</dbReference>
<dbReference type="Pfam" id="PF00046">
    <property type="entry name" value="Homeodomain"/>
    <property type="match status" value="1"/>
</dbReference>
<dbReference type="SMART" id="SM00389">
    <property type="entry name" value="HOX"/>
    <property type="match status" value="1"/>
</dbReference>
<keyword evidence="3 6" id="KW-0238">DNA-binding</keyword>
<evidence type="ECO:0000313" key="10">
    <source>
        <dbReference type="EMBL" id="CAF0880533.1"/>
    </source>
</evidence>
<dbReference type="PROSITE" id="PS00027">
    <property type="entry name" value="HOMEOBOX_1"/>
    <property type="match status" value="1"/>
</dbReference>
<organism evidence="10 13">
    <name type="scientific">Adineta ricciae</name>
    <name type="common">Rotifer</name>
    <dbReference type="NCBI Taxonomy" id="249248"/>
    <lineage>
        <taxon>Eukaryota</taxon>
        <taxon>Metazoa</taxon>
        <taxon>Spiralia</taxon>
        <taxon>Gnathifera</taxon>
        <taxon>Rotifera</taxon>
        <taxon>Eurotatoria</taxon>
        <taxon>Bdelloidea</taxon>
        <taxon>Adinetida</taxon>
        <taxon>Adinetidae</taxon>
        <taxon>Adineta</taxon>
    </lineage>
</organism>
<dbReference type="EMBL" id="CAJNOR010008902">
    <property type="protein sequence ID" value="CAF1638941.1"/>
    <property type="molecule type" value="Genomic_DNA"/>
</dbReference>
<dbReference type="InterPro" id="IPR017970">
    <property type="entry name" value="Homeobox_CS"/>
</dbReference>
<keyword evidence="5 6" id="KW-0539">Nucleus</keyword>
<feature type="region of interest" description="Disordered" evidence="8">
    <location>
        <begin position="248"/>
        <end position="292"/>
    </location>
</feature>
<keyword evidence="4 6" id="KW-0371">Homeobox</keyword>
<feature type="domain" description="Homeobox" evidence="9">
    <location>
        <begin position="191"/>
        <end position="251"/>
    </location>
</feature>
<reference evidence="10" key="1">
    <citation type="submission" date="2021-02" db="EMBL/GenBank/DDBJ databases">
        <authorList>
            <person name="Nowell W R."/>
        </authorList>
    </citation>
    <scope>NUCLEOTIDE SEQUENCE</scope>
</reference>
<dbReference type="InterPro" id="IPR009057">
    <property type="entry name" value="Homeodomain-like_sf"/>
</dbReference>
<dbReference type="OrthoDB" id="3137333at2759"/>
<evidence type="ECO:0000256" key="2">
    <source>
        <dbReference type="ARBA" id="ARBA00022473"/>
    </source>
</evidence>
<comment type="subcellular location">
    <subcellularLocation>
        <location evidence="1 6 7">Nucleus</location>
    </subcellularLocation>
</comment>
<dbReference type="PANTHER" id="PTHR24340:SF41">
    <property type="entry name" value="MUSCLE-SPECIFIC HOMEOBOX PROTEIN TINMAN-RELATED"/>
    <property type="match status" value="1"/>
</dbReference>
<evidence type="ECO:0000256" key="8">
    <source>
        <dbReference type="SAM" id="MobiDB-lite"/>
    </source>
</evidence>
<dbReference type="GO" id="GO:0005634">
    <property type="term" value="C:nucleus"/>
    <property type="evidence" value="ECO:0007669"/>
    <property type="project" value="UniProtKB-SubCell"/>
</dbReference>
<evidence type="ECO:0000256" key="6">
    <source>
        <dbReference type="PROSITE-ProRule" id="PRU00108"/>
    </source>
</evidence>
<feature type="compositionally biased region" description="Basic residues" evidence="8">
    <location>
        <begin position="264"/>
        <end position="275"/>
    </location>
</feature>
<dbReference type="SUPFAM" id="SSF46689">
    <property type="entry name" value="Homeodomain-like"/>
    <property type="match status" value="1"/>
</dbReference>
<dbReference type="Proteomes" id="UP000663852">
    <property type="component" value="Unassembled WGS sequence"/>
</dbReference>
<sequence length="292" mass="32925">MAKQEQIDSIAYYPNHSVKRSSTPTSMVPSTAVSNSGMPFSVTDILQPLDADASISYKRSLEMAHALASSSSAYNPQRPATSVTPASLCNPSFGPSSVHNGYYGPTATSTSAFSPNNQYYDYSSTLQNGGNSNPVTGQYSPSSCWYGSAAMSRYLVGSSSAVDSAALAASVYGHHQDPMMKSAYAQFPFVSQKRKRRILFNQGQIYELERRFKQQKYLSAPERENLANILQLTPTQVKIWFQNHRYKTKKQAKEREKLDAKQYRKDHHHHHHHHPQQYQQAQPQQQQQHQFR</sequence>
<dbReference type="PANTHER" id="PTHR24340">
    <property type="entry name" value="HOMEOBOX PROTEIN NKX"/>
    <property type="match status" value="1"/>
</dbReference>
<evidence type="ECO:0000256" key="4">
    <source>
        <dbReference type="ARBA" id="ARBA00023155"/>
    </source>
</evidence>
<dbReference type="GO" id="GO:0000981">
    <property type="term" value="F:DNA-binding transcription factor activity, RNA polymerase II-specific"/>
    <property type="evidence" value="ECO:0007669"/>
    <property type="project" value="InterPro"/>
</dbReference>
<evidence type="ECO:0000313" key="13">
    <source>
        <dbReference type="Proteomes" id="UP000663852"/>
    </source>
</evidence>
<dbReference type="EMBL" id="CAJNOJ010000028">
    <property type="protein sequence ID" value="CAF0880533.1"/>
    <property type="molecule type" value="Genomic_DNA"/>
</dbReference>
<evidence type="ECO:0000256" key="1">
    <source>
        <dbReference type="ARBA" id="ARBA00004123"/>
    </source>
</evidence>
<gene>
    <name evidence="10" type="ORF">EDS130_LOCUS8769</name>
    <name evidence="11" type="ORF">XAT740_LOCUS52967</name>
</gene>
<dbReference type="CDD" id="cd00086">
    <property type="entry name" value="homeodomain"/>
    <property type="match status" value="1"/>
</dbReference>
<dbReference type="InterPro" id="IPR020479">
    <property type="entry name" value="HD_metazoa"/>
</dbReference>
<evidence type="ECO:0000313" key="12">
    <source>
        <dbReference type="Proteomes" id="UP000663828"/>
    </source>
</evidence>
<dbReference type="PROSITE" id="PS50071">
    <property type="entry name" value="HOMEOBOX_2"/>
    <property type="match status" value="1"/>
</dbReference>
<dbReference type="InterPro" id="IPR050394">
    <property type="entry name" value="Homeobox_NK-like"/>
</dbReference>
<dbReference type="GO" id="GO:0000978">
    <property type="term" value="F:RNA polymerase II cis-regulatory region sequence-specific DNA binding"/>
    <property type="evidence" value="ECO:0007669"/>
    <property type="project" value="TreeGrafter"/>
</dbReference>
<accession>A0A813Y327</accession>
<dbReference type="Proteomes" id="UP000663828">
    <property type="component" value="Unassembled WGS sequence"/>
</dbReference>
<dbReference type="Gene3D" id="1.10.10.60">
    <property type="entry name" value="Homeodomain-like"/>
    <property type="match status" value="1"/>
</dbReference>
<evidence type="ECO:0000259" key="9">
    <source>
        <dbReference type="PROSITE" id="PS50071"/>
    </source>
</evidence>
<evidence type="ECO:0000313" key="11">
    <source>
        <dbReference type="EMBL" id="CAF1638941.1"/>
    </source>
</evidence>
<feature type="compositionally biased region" description="Low complexity" evidence="8">
    <location>
        <begin position="276"/>
        <end position="292"/>
    </location>
</feature>
<feature type="compositionally biased region" description="Basic and acidic residues" evidence="8">
    <location>
        <begin position="251"/>
        <end position="263"/>
    </location>
</feature>
<evidence type="ECO:0000256" key="3">
    <source>
        <dbReference type="ARBA" id="ARBA00023125"/>
    </source>
</evidence>
<comment type="caution">
    <text evidence="10">The sequence shown here is derived from an EMBL/GenBank/DDBJ whole genome shotgun (WGS) entry which is preliminary data.</text>
</comment>
<protein>
    <recommendedName>
        <fullName evidence="9">Homeobox domain-containing protein</fullName>
    </recommendedName>
</protein>
<name>A0A813Y327_ADIRI</name>
<dbReference type="InterPro" id="IPR001356">
    <property type="entry name" value="HD"/>
</dbReference>
<dbReference type="PRINTS" id="PR00024">
    <property type="entry name" value="HOMEOBOX"/>
</dbReference>
<evidence type="ECO:0000256" key="7">
    <source>
        <dbReference type="RuleBase" id="RU000682"/>
    </source>
</evidence>
<evidence type="ECO:0000256" key="5">
    <source>
        <dbReference type="ARBA" id="ARBA00023242"/>
    </source>
</evidence>
<feature type="DNA-binding region" description="Homeobox" evidence="6">
    <location>
        <begin position="193"/>
        <end position="252"/>
    </location>
</feature>
<keyword evidence="2" id="KW-0217">Developmental protein</keyword>
<dbReference type="AlphaFoldDB" id="A0A813Y327"/>
<keyword evidence="12" id="KW-1185">Reference proteome</keyword>